<evidence type="ECO:0000313" key="3">
    <source>
        <dbReference type="Proteomes" id="UP000477782"/>
    </source>
</evidence>
<organism evidence="2 3">
    <name type="scientific">Tabrizicola oligotrophica</name>
    <dbReference type="NCBI Taxonomy" id="2710650"/>
    <lineage>
        <taxon>Bacteria</taxon>
        <taxon>Pseudomonadati</taxon>
        <taxon>Pseudomonadota</taxon>
        <taxon>Alphaproteobacteria</taxon>
        <taxon>Rhodobacterales</taxon>
        <taxon>Paracoccaceae</taxon>
        <taxon>Tabrizicola</taxon>
    </lineage>
</organism>
<dbReference type="EMBL" id="JAAIVJ010000009">
    <property type="protein sequence ID" value="NEY91554.1"/>
    <property type="molecule type" value="Genomic_DNA"/>
</dbReference>
<accession>A0A6M0QXR8</accession>
<comment type="caution">
    <text evidence="2">The sequence shown here is derived from an EMBL/GenBank/DDBJ whole genome shotgun (WGS) entry which is preliminary data.</text>
</comment>
<evidence type="ECO:0000313" key="2">
    <source>
        <dbReference type="EMBL" id="NEY91554.1"/>
    </source>
</evidence>
<gene>
    <name evidence="2" type="ORF">G4Z14_14710</name>
</gene>
<evidence type="ECO:0008006" key="4">
    <source>
        <dbReference type="Google" id="ProtNLM"/>
    </source>
</evidence>
<dbReference type="RefSeq" id="WP_164627045.1">
    <property type="nucleotide sequence ID" value="NZ_JAAIVJ010000009.1"/>
</dbReference>
<feature type="signal peptide" evidence="1">
    <location>
        <begin position="1"/>
        <end position="25"/>
    </location>
</feature>
<evidence type="ECO:0000256" key="1">
    <source>
        <dbReference type="SAM" id="SignalP"/>
    </source>
</evidence>
<dbReference type="AlphaFoldDB" id="A0A6M0QXR8"/>
<keyword evidence="1" id="KW-0732">Signal</keyword>
<feature type="chain" id="PRO_5026773922" description="CopL family metal-binding regulatory protein" evidence="1">
    <location>
        <begin position="26"/>
        <end position="123"/>
    </location>
</feature>
<proteinExistence type="predicted"/>
<name>A0A6M0QXR8_9RHOB</name>
<dbReference type="Proteomes" id="UP000477782">
    <property type="component" value="Unassembled WGS sequence"/>
</dbReference>
<reference evidence="2 3" key="1">
    <citation type="submission" date="2020-02" db="EMBL/GenBank/DDBJ databases">
        <authorList>
            <person name="Chen W.-M."/>
        </authorList>
    </citation>
    <scope>NUCLEOTIDE SEQUENCE [LARGE SCALE GENOMIC DNA]</scope>
    <source>
        <strain evidence="2 3">KMS-5</strain>
    </source>
</reference>
<keyword evidence="3" id="KW-1185">Reference proteome</keyword>
<protein>
    <recommendedName>
        <fullName evidence="4">CopL family metal-binding regulatory protein</fullName>
    </recommendedName>
</protein>
<sequence>MMRRVIALIAIVCFAILPAITVAHATALTASALTADALQATPDAHAMHASPVDHARCKTGPSCTPDDADGCAAACSALLGHVLLPQGCDGMAQSGPCLTLPDETIAVGQVPGLSERPPKSFLL</sequence>